<feature type="region of interest" description="Disordered" evidence="1">
    <location>
        <begin position="203"/>
        <end position="227"/>
    </location>
</feature>
<accession>A0A6A4HST5</accession>
<organism evidence="2 3">
    <name type="scientific">Gymnopus androsaceus JB14</name>
    <dbReference type="NCBI Taxonomy" id="1447944"/>
    <lineage>
        <taxon>Eukaryota</taxon>
        <taxon>Fungi</taxon>
        <taxon>Dikarya</taxon>
        <taxon>Basidiomycota</taxon>
        <taxon>Agaricomycotina</taxon>
        <taxon>Agaricomycetes</taxon>
        <taxon>Agaricomycetidae</taxon>
        <taxon>Agaricales</taxon>
        <taxon>Marasmiineae</taxon>
        <taxon>Omphalotaceae</taxon>
        <taxon>Gymnopus</taxon>
    </lineage>
</organism>
<dbReference type="EMBL" id="ML769453">
    <property type="protein sequence ID" value="KAE9400790.1"/>
    <property type="molecule type" value="Genomic_DNA"/>
</dbReference>
<feature type="compositionally biased region" description="Low complexity" evidence="1">
    <location>
        <begin position="216"/>
        <end position="227"/>
    </location>
</feature>
<dbReference type="AlphaFoldDB" id="A0A6A4HST5"/>
<dbReference type="OrthoDB" id="3263748at2759"/>
<proteinExistence type="predicted"/>
<gene>
    <name evidence="2" type="ORF">BT96DRAFT_1018612</name>
</gene>
<feature type="compositionally biased region" description="Acidic residues" evidence="1">
    <location>
        <begin position="205"/>
        <end position="215"/>
    </location>
</feature>
<dbReference type="Proteomes" id="UP000799118">
    <property type="component" value="Unassembled WGS sequence"/>
</dbReference>
<evidence type="ECO:0000313" key="2">
    <source>
        <dbReference type="EMBL" id="KAE9400790.1"/>
    </source>
</evidence>
<protein>
    <submittedName>
        <fullName evidence="2">Uncharacterized protein</fullName>
    </submittedName>
</protein>
<reference evidence="2" key="1">
    <citation type="journal article" date="2019" name="Environ. Microbiol.">
        <title>Fungal ecological strategies reflected in gene transcription - a case study of two litter decomposers.</title>
        <authorList>
            <person name="Barbi F."/>
            <person name="Kohler A."/>
            <person name="Barry K."/>
            <person name="Baskaran P."/>
            <person name="Daum C."/>
            <person name="Fauchery L."/>
            <person name="Ihrmark K."/>
            <person name="Kuo A."/>
            <person name="LaButti K."/>
            <person name="Lipzen A."/>
            <person name="Morin E."/>
            <person name="Grigoriev I.V."/>
            <person name="Henrissat B."/>
            <person name="Lindahl B."/>
            <person name="Martin F."/>
        </authorList>
    </citation>
    <scope>NUCLEOTIDE SEQUENCE</scope>
    <source>
        <strain evidence="2">JB14</strain>
    </source>
</reference>
<sequence>MSETTSTLSSLERVSSLARSKLHQCNLHRWVLLKNSIIRAVPLTASNPSFTDKTDAGLAQTEVEDEEVTAEDTDSFMFPDAGNLVDGSGEENASEAQWLDSLLEILGDDDEDDFSLDSGSTLQADDEYDQMLSPLPSPMSSSDDLLNQSYLSPSFSYPYLAPYPPFHPPLISSYHLDSTFASPSYVDPLPYYELDDVADLPVPDAIEDTSDDESDSPLTPSIQSSSSLTLANPTNILSPHVFIDSNDSSFYPYEVDPDPLPFSDHFRAPYNLYQQEC</sequence>
<evidence type="ECO:0000313" key="3">
    <source>
        <dbReference type="Proteomes" id="UP000799118"/>
    </source>
</evidence>
<evidence type="ECO:0000256" key="1">
    <source>
        <dbReference type="SAM" id="MobiDB-lite"/>
    </source>
</evidence>
<name>A0A6A4HST5_9AGAR</name>
<keyword evidence="3" id="KW-1185">Reference proteome</keyword>